<dbReference type="InterPro" id="IPR017871">
    <property type="entry name" value="ABC_transporter-like_CS"/>
</dbReference>
<gene>
    <name evidence="7" type="primary">potA</name>
    <name evidence="9" type="ORF">ACFSGJ_01430</name>
</gene>
<keyword evidence="1 7" id="KW-0813">Transport</keyword>
<dbReference type="Gene3D" id="2.40.50.100">
    <property type="match status" value="1"/>
</dbReference>
<keyword evidence="6 7" id="KW-0472">Membrane</keyword>
<comment type="subunit">
    <text evidence="7">The complex is composed of two ATP-binding proteins (PotA), two transmembrane proteins (PotB and PotC) and a solute-binding protein (PotD).</text>
</comment>
<dbReference type="NCBIfam" id="TIGR01187">
    <property type="entry name" value="potA"/>
    <property type="match status" value="1"/>
</dbReference>
<accession>A0ABW4S0N5</accession>
<comment type="similarity">
    <text evidence="7">Belongs to the ABC transporter superfamily. Spermidine/putrescine importer (TC 3.A.1.11.1) family.</text>
</comment>
<dbReference type="Pfam" id="PF08402">
    <property type="entry name" value="TOBE_2"/>
    <property type="match status" value="1"/>
</dbReference>
<dbReference type="InterPro" id="IPR003593">
    <property type="entry name" value="AAA+_ATPase"/>
</dbReference>
<dbReference type="RefSeq" id="WP_390258865.1">
    <property type="nucleotide sequence ID" value="NZ_JBHUGH010000001.1"/>
</dbReference>
<comment type="function">
    <text evidence="7">Part of the ABC transporter complex PotABCD involved in spermidine/putrescine import. Responsible for energy coupling to the transport system.</text>
</comment>
<evidence type="ECO:0000256" key="1">
    <source>
        <dbReference type="ARBA" id="ARBA00022448"/>
    </source>
</evidence>
<dbReference type="PANTHER" id="PTHR42781">
    <property type="entry name" value="SPERMIDINE/PUTRESCINE IMPORT ATP-BINDING PROTEIN POTA"/>
    <property type="match status" value="1"/>
</dbReference>
<dbReference type="InterPro" id="IPR013611">
    <property type="entry name" value="Transp-assoc_OB_typ2"/>
</dbReference>
<evidence type="ECO:0000256" key="6">
    <source>
        <dbReference type="ARBA" id="ARBA00023136"/>
    </source>
</evidence>
<evidence type="ECO:0000313" key="10">
    <source>
        <dbReference type="Proteomes" id="UP001597353"/>
    </source>
</evidence>
<dbReference type="InterPro" id="IPR005893">
    <property type="entry name" value="PotA-like"/>
</dbReference>
<sequence>MESSFSTQHAAVGGSPVRLTGLCKTYGTFTAVHPLDIDVQAGEFLSFLGPSGSGKTTTLMMLAGFETPSGGQIFVGDREVTHVPPARRNIGMVFQNYALFPHMTVEQNVGFPLRMRGISGRARARTVAGMLEIVGLSSFAGRYPAQLSGGQQQRVALARAIVFRPPVLLMDEPLSALDKYLRSHLQIEIKRIQRELGVTVVYVTHDQEEAMTMSDRICVMRDGRIAQIGQPEALYREPQDEFVAGFLGESNLVKRPVLAAADDTVTIDMGGGAVTLPTRSRVPGKEVKVLVRPEHLRFHPDDQGPAMVHDVTYVGDHRRYDITLPDGTALLSKVQISDGSSAISRGTRLSLDWPVGQMRVFADGQALS</sequence>
<evidence type="ECO:0000259" key="8">
    <source>
        <dbReference type="PROSITE" id="PS50893"/>
    </source>
</evidence>
<dbReference type="Proteomes" id="UP001597353">
    <property type="component" value="Unassembled WGS sequence"/>
</dbReference>
<dbReference type="EMBL" id="JBHUGH010000001">
    <property type="protein sequence ID" value="MFD1910873.1"/>
    <property type="molecule type" value="Genomic_DNA"/>
</dbReference>
<dbReference type="PROSITE" id="PS50893">
    <property type="entry name" value="ABC_TRANSPORTER_2"/>
    <property type="match status" value="1"/>
</dbReference>
<dbReference type="Pfam" id="PF00005">
    <property type="entry name" value="ABC_tran"/>
    <property type="match status" value="1"/>
</dbReference>
<evidence type="ECO:0000256" key="4">
    <source>
        <dbReference type="ARBA" id="ARBA00022840"/>
    </source>
</evidence>
<dbReference type="PROSITE" id="PS00211">
    <property type="entry name" value="ABC_TRANSPORTER_1"/>
    <property type="match status" value="1"/>
</dbReference>
<dbReference type="Gene3D" id="3.40.50.300">
    <property type="entry name" value="P-loop containing nucleotide triphosphate hydrolases"/>
    <property type="match status" value="1"/>
</dbReference>
<name>A0ABW4S0N5_9RHOB</name>
<dbReference type="SUPFAM" id="SSF52540">
    <property type="entry name" value="P-loop containing nucleoside triphosphate hydrolases"/>
    <property type="match status" value="1"/>
</dbReference>
<evidence type="ECO:0000256" key="2">
    <source>
        <dbReference type="ARBA" id="ARBA00022475"/>
    </source>
</evidence>
<keyword evidence="5 7" id="KW-1278">Translocase</keyword>
<keyword evidence="3 7" id="KW-0547">Nucleotide-binding</keyword>
<evidence type="ECO:0000256" key="3">
    <source>
        <dbReference type="ARBA" id="ARBA00022741"/>
    </source>
</evidence>
<dbReference type="EC" id="7.6.2.11" evidence="7"/>
<feature type="domain" description="ABC transporter" evidence="8">
    <location>
        <begin position="17"/>
        <end position="247"/>
    </location>
</feature>
<dbReference type="InterPro" id="IPR050093">
    <property type="entry name" value="ABC_SmlMolc_Importer"/>
</dbReference>
<evidence type="ECO:0000256" key="5">
    <source>
        <dbReference type="ARBA" id="ARBA00022967"/>
    </source>
</evidence>
<keyword evidence="10" id="KW-1185">Reference proteome</keyword>
<dbReference type="InterPro" id="IPR008995">
    <property type="entry name" value="Mo/tungstate-bd_C_term_dom"/>
</dbReference>
<reference evidence="10" key="1">
    <citation type="journal article" date="2019" name="Int. J. Syst. Evol. Microbiol.">
        <title>The Global Catalogue of Microorganisms (GCM) 10K type strain sequencing project: providing services to taxonomists for standard genome sequencing and annotation.</title>
        <authorList>
            <consortium name="The Broad Institute Genomics Platform"/>
            <consortium name="The Broad Institute Genome Sequencing Center for Infectious Disease"/>
            <person name="Wu L."/>
            <person name="Ma J."/>
        </authorList>
    </citation>
    <scope>NUCLEOTIDE SEQUENCE [LARGE SCALE GENOMIC DNA]</scope>
    <source>
        <strain evidence="10">CGMCC 4.7242</strain>
    </source>
</reference>
<dbReference type="PANTHER" id="PTHR42781:SF4">
    <property type="entry name" value="SPERMIDINE_PUTRESCINE IMPORT ATP-BINDING PROTEIN POTA"/>
    <property type="match status" value="1"/>
</dbReference>
<dbReference type="SUPFAM" id="SSF50331">
    <property type="entry name" value="MOP-like"/>
    <property type="match status" value="1"/>
</dbReference>
<comment type="catalytic activity">
    <reaction evidence="7">
        <text>ATP + H2O + polyamine-[polyamine-binding protein]Side 1 = ADP + phosphate + polyamineSide 2 + [polyamine-binding protein]Side 1.</text>
        <dbReference type="EC" id="7.6.2.11"/>
    </reaction>
</comment>
<dbReference type="GO" id="GO:0005524">
    <property type="term" value="F:ATP binding"/>
    <property type="evidence" value="ECO:0007669"/>
    <property type="project" value="UniProtKB-KW"/>
</dbReference>
<comment type="caution">
    <text evidence="9">The sequence shown here is derived from an EMBL/GenBank/DDBJ whole genome shotgun (WGS) entry which is preliminary data.</text>
</comment>
<evidence type="ECO:0000313" key="9">
    <source>
        <dbReference type="EMBL" id="MFD1910873.1"/>
    </source>
</evidence>
<dbReference type="InterPro" id="IPR003439">
    <property type="entry name" value="ABC_transporter-like_ATP-bd"/>
</dbReference>
<proteinExistence type="inferred from homology"/>
<evidence type="ECO:0000256" key="7">
    <source>
        <dbReference type="RuleBase" id="RU364083"/>
    </source>
</evidence>
<organism evidence="9 10">
    <name type="scientific">Halodurantibacterium flavum</name>
    <dbReference type="NCBI Taxonomy" id="1382802"/>
    <lineage>
        <taxon>Bacteria</taxon>
        <taxon>Pseudomonadati</taxon>
        <taxon>Pseudomonadota</taxon>
        <taxon>Alphaproteobacteria</taxon>
        <taxon>Rhodobacterales</taxon>
        <taxon>Paracoccaceae</taxon>
        <taxon>Halodurantibacterium</taxon>
    </lineage>
</organism>
<dbReference type="SMART" id="SM00382">
    <property type="entry name" value="AAA"/>
    <property type="match status" value="1"/>
</dbReference>
<keyword evidence="2 7" id="KW-1003">Cell membrane</keyword>
<dbReference type="InterPro" id="IPR027417">
    <property type="entry name" value="P-loop_NTPase"/>
</dbReference>
<protein>
    <recommendedName>
        <fullName evidence="7">Spermidine/putrescine import ATP-binding protein PotA</fullName>
        <ecNumber evidence="7">7.6.2.11</ecNumber>
    </recommendedName>
</protein>
<keyword evidence="4 7" id="KW-0067">ATP-binding</keyword>